<evidence type="ECO:0000256" key="4">
    <source>
        <dbReference type="ARBA" id="ARBA00012705"/>
    </source>
</evidence>
<keyword evidence="16" id="KW-1185">Reference proteome</keyword>
<dbReference type="GO" id="GO:0006635">
    <property type="term" value="P:fatty acid beta-oxidation"/>
    <property type="evidence" value="ECO:0007669"/>
    <property type="project" value="TreeGrafter"/>
</dbReference>
<feature type="active site" description="Proton acceptor" evidence="11">
    <location>
        <position position="346"/>
    </location>
</feature>
<dbReference type="PROSITE" id="PS00099">
    <property type="entry name" value="THIOLASE_3"/>
    <property type="match status" value="1"/>
</dbReference>
<dbReference type="GO" id="GO:0046872">
    <property type="term" value="F:metal ion binding"/>
    <property type="evidence" value="ECO:0007669"/>
    <property type="project" value="UniProtKB-KW"/>
</dbReference>
<dbReference type="CDD" id="cd00751">
    <property type="entry name" value="thiolase"/>
    <property type="match status" value="1"/>
</dbReference>
<accession>A0AAF0IPN6</accession>
<evidence type="ECO:0000256" key="5">
    <source>
        <dbReference type="ARBA" id="ARBA00022679"/>
    </source>
</evidence>
<dbReference type="GO" id="GO:0003985">
    <property type="term" value="F:acetyl-CoA C-acetyltransferase activity"/>
    <property type="evidence" value="ECO:0007669"/>
    <property type="project" value="UniProtKB-EC"/>
</dbReference>
<dbReference type="PROSITE" id="PS00098">
    <property type="entry name" value="THIOLASE_1"/>
    <property type="match status" value="1"/>
</dbReference>
<keyword evidence="10 12" id="KW-0012">Acyltransferase</keyword>
<evidence type="ECO:0000256" key="1">
    <source>
        <dbReference type="ARBA" id="ARBA00004173"/>
    </source>
</evidence>
<dbReference type="InterPro" id="IPR020617">
    <property type="entry name" value="Thiolase_C"/>
</dbReference>
<feature type="domain" description="Thiolase N-terminal" evidence="13">
    <location>
        <begin position="5"/>
        <end position="260"/>
    </location>
</feature>
<dbReference type="PROSITE" id="PS00737">
    <property type="entry name" value="THIOLASE_2"/>
    <property type="match status" value="1"/>
</dbReference>
<evidence type="ECO:0000256" key="11">
    <source>
        <dbReference type="PIRSR" id="PIRSR000429-1"/>
    </source>
</evidence>
<proteinExistence type="inferred from homology"/>
<dbReference type="EMBL" id="CP119953">
    <property type="protein sequence ID" value="WFC96434.1"/>
    <property type="molecule type" value="Genomic_DNA"/>
</dbReference>
<dbReference type="AlphaFoldDB" id="A0AAF0IPN6"/>
<comment type="subunit">
    <text evidence="3">Homotetramer.</text>
</comment>
<dbReference type="Pfam" id="PF02803">
    <property type="entry name" value="Thiolase_C"/>
    <property type="match status" value="1"/>
</dbReference>
<dbReference type="PANTHER" id="PTHR18919:SF156">
    <property type="entry name" value="ACETYL-COA ACETYLTRANSFERASE, MITOCHONDRIAL"/>
    <property type="match status" value="1"/>
</dbReference>
<dbReference type="GO" id="GO:0005739">
    <property type="term" value="C:mitochondrion"/>
    <property type="evidence" value="ECO:0007669"/>
    <property type="project" value="UniProtKB-SubCell"/>
</dbReference>
<dbReference type="FunFam" id="3.40.47.10:FF:000007">
    <property type="entry name" value="acetyl-CoA acetyltransferase, mitochondrial"/>
    <property type="match status" value="1"/>
</dbReference>
<evidence type="ECO:0000313" key="15">
    <source>
        <dbReference type="EMBL" id="WFC96434.1"/>
    </source>
</evidence>
<evidence type="ECO:0000256" key="6">
    <source>
        <dbReference type="ARBA" id="ARBA00022723"/>
    </source>
</evidence>
<keyword evidence="9" id="KW-0496">Mitochondrion</keyword>
<evidence type="ECO:0000259" key="14">
    <source>
        <dbReference type="Pfam" id="PF02803"/>
    </source>
</evidence>
<gene>
    <name evidence="15" type="ORF">MBRA1_003091</name>
</gene>
<evidence type="ECO:0000256" key="12">
    <source>
        <dbReference type="RuleBase" id="RU003557"/>
    </source>
</evidence>
<feature type="domain" description="Thiolase C-terminal" evidence="14">
    <location>
        <begin position="267"/>
        <end position="387"/>
    </location>
</feature>
<evidence type="ECO:0000256" key="2">
    <source>
        <dbReference type="ARBA" id="ARBA00010982"/>
    </source>
</evidence>
<keyword evidence="8" id="KW-0630">Potassium</keyword>
<dbReference type="InterPro" id="IPR020616">
    <property type="entry name" value="Thiolase_N"/>
</dbReference>
<evidence type="ECO:0000256" key="3">
    <source>
        <dbReference type="ARBA" id="ARBA00011881"/>
    </source>
</evidence>
<evidence type="ECO:0000259" key="13">
    <source>
        <dbReference type="Pfam" id="PF00108"/>
    </source>
</evidence>
<dbReference type="InterPro" id="IPR020610">
    <property type="entry name" value="Thiolase_AS"/>
</dbReference>
<dbReference type="Proteomes" id="UP001216638">
    <property type="component" value="Chromosome 3"/>
</dbReference>
<dbReference type="InterPro" id="IPR020613">
    <property type="entry name" value="Thiolase_CS"/>
</dbReference>
<dbReference type="NCBIfam" id="TIGR01930">
    <property type="entry name" value="AcCoA-C-Actrans"/>
    <property type="match status" value="1"/>
</dbReference>
<evidence type="ECO:0000256" key="7">
    <source>
        <dbReference type="ARBA" id="ARBA00022946"/>
    </source>
</evidence>
<evidence type="ECO:0000256" key="10">
    <source>
        <dbReference type="ARBA" id="ARBA00023315"/>
    </source>
</evidence>
<evidence type="ECO:0000313" key="16">
    <source>
        <dbReference type="Proteomes" id="UP001216638"/>
    </source>
</evidence>
<dbReference type="PIRSF" id="PIRSF000429">
    <property type="entry name" value="Ac-CoA_Ac_transf"/>
    <property type="match status" value="1"/>
</dbReference>
<dbReference type="SUPFAM" id="SSF53901">
    <property type="entry name" value="Thiolase-like"/>
    <property type="match status" value="2"/>
</dbReference>
<feature type="active site" description="Acyl-thioester intermediate" evidence="11">
    <location>
        <position position="89"/>
    </location>
</feature>
<evidence type="ECO:0000256" key="9">
    <source>
        <dbReference type="ARBA" id="ARBA00023128"/>
    </source>
</evidence>
<dbReference type="Gene3D" id="3.40.47.10">
    <property type="match status" value="1"/>
</dbReference>
<name>A0AAF0IPN6_9BASI</name>
<dbReference type="EC" id="2.3.1.9" evidence="4"/>
<dbReference type="InterPro" id="IPR016039">
    <property type="entry name" value="Thiolase-like"/>
</dbReference>
<dbReference type="InterPro" id="IPR002155">
    <property type="entry name" value="Thiolase"/>
</dbReference>
<organism evidence="15 16">
    <name type="scientific">Malassezia brasiliensis</name>
    <dbReference type="NCBI Taxonomy" id="1821822"/>
    <lineage>
        <taxon>Eukaryota</taxon>
        <taxon>Fungi</taxon>
        <taxon>Dikarya</taxon>
        <taxon>Basidiomycota</taxon>
        <taxon>Ustilaginomycotina</taxon>
        <taxon>Malasseziomycetes</taxon>
        <taxon>Malasseziales</taxon>
        <taxon>Malasseziaceae</taxon>
        <taxon>Malassezia</taxon>
    </lineage>
</organism>
<comment type="similarity">
    <text evidence="2 12">Belongs to the thiolase-like superfamily. Thiolase family.</text>
</comment>
<keyword evidence="6" id="KW-0479">Metal-binding</keyword>
<sequence>MVEPVYIVSAVRTPVGAFQGALKSQSATDLGTAAAKAAIERAGIQPSDVEEAYLGCVLQANVGQAPARQVVLRAGCNESTEATTVNKVCASGMKALAFATQAIQLGDRNVMLVGGMESMSQSPFYLPRNGLTYGDAKANDAILRDGLSDALSQEHMGLCAENTAKMHNLSREAQDAYAIQSYERAAAAWSAGAFDAEIVPITLQDRRGETVVREDEEYKKLNKDKVASLRPAFQKDGTVTAANASSLNDGASALILASEQAVKERNLKPIARVIATADAARKPIDFPIAPALAIPRALERAGLSKDQIALFEINEAFSAVALANMQILDLDANKVNTLGGGVSLGHPIGSSGSRIIVTLVHALKKGEYGVASVCNGGGGASAVVVERL</sequence>
<keyword evidence="5 12" id="KW-0808">Transferase</keyword>
<protein>
    <recommendedName>
        <fullName evidence="4">acetyl-CoA C-acetyltransferase</fullName>
        <ecNumber evidence="4">2.3.1.9</ecNumber>
    </recommendedName>
</protein>
<comment type="subcellular location">
    <subcellularLocation>
        <location evidence="1">Mitochondrion</location>
    </subcellularLocation>
</comment>
<evidence type="ECO:0000256" key="8">
    <source>
        <dbReference type="ARBA" id="ARBA00022958"/>
    </source>
</evidence>
<feature type="active site" description="Proton acceptor" evidence="11">
    <location>
        <position position="374"/>
    </location>
</feature>
<dbReference type="Pfam" id="PF00108">
    <property type="entry name" value="Thiolase_N"/>
    <property type="match status" value="1"/>
</dbReference>
<keyword evidence="7" id="KW-0809">Transit peptide</keyword>
<reference evidence="15" key="1">
    <citation type="submission" date="2023-03" db="EMBL/GenBank/DDBJ databases">
        <title>Mating type loci evolution in Malassezia.</title>
        <authorList>
            <person name="Coelho M.A."/>
        </authorList>
    </citation>
    <scope>NUCLEOTIDE SEQUENCE</scope>
    <source>
        <strain evidence="15">CBS 14135</strain>
    </source>
</reference>
<dbReference type="InterPro" id="IPR020615">
    <property type="entry name" value="Thiolase_acyl_enz_int_AS"/>
</dbReference>
<dbReference type="PANTHER" id="PTHR18919">
    <property type="entry name" value="ACETYL-COA C-ACYLTRANSFERASE"/>
    <property type="match status" value="1"/>
</dbReference>